<protein>
    <submittedName>
        <fullName evidence="1">Uncharacterized protein</fullName>
    </submittedName>
</protein>
<name>A0A7U2IDH6_PHANO</name>
<dbReference type="Proteomes" id="UP000663193">
    <property type="component" value="Chromosome 23"/>
</dbReference>
<gene>
    <name evidence="1" type="ORF">JI435_447780</name>
</gene>
<evidence type="ECO:0000313" key="1">
    <source>
        <dbReference type="EMBL" id="QRD07610.1"/>
    </source>
</evidence>
<keyword evidence="2" id="KW-1185">Reference proteome</keyword>
<dbReference type="EMBL" id="CP069045">
    <property type="protein sequence ID" value="QRD07610.1"/>
    <property type="molecule type" value="Genomic_DNA"/>
</dbReference>
<dbReference type="AlphaFoldDB" id="A0A7U2IDH6"/>
<proteinExistence type="predicted"/>
<organism evidence="1 2">
    <name type="scientific">Phaeosphaeria nodorum (strain SN15 / ATCC MYA-4574 / FGSC 10173)</name>
    <name type="common">Glume blotch fungus</name>
    <name type="synonym">Parastagonospora nodorum</name>
    <dbReference type="NCBI Taxonomy" id="321614"/>
    <lineage>
        <taxon>Eukaryota</taxon>
        <taxon>Fungi</taxon>
        <taxon>Dikarya</taxon>
        <taxon>Ascomycota</taxon>
        <taxon>Pezizomycotina</taxon>
        <taxon>Dothideomycetes</taxon>
        <taxon>Pleosporomycetidae</taxon>
        <taxon>Pleosporales</taxon>
        <taxon>Pleosporineae</taxon>
        <taxon>Phaeosphaeriaceae</taxon>
        <taxon>Parastagonospora</taxon>
    </lineage>
</organism>
<reference evidence="2" key="1">
    <citation type="journal article" date="2021" name="BMC Genomics">
        <title>Chromosome-level genome assembly and manually-curated proteome of model necrotroph Parastagonospora nodorum Sn15 reveals a genome-wide trove of candidate effector homologs, and redundancy of virulence-related functions within an accessory chromosome.</title>
        <authorList>
            <person name="Bertazzoni S."/>
            <person name="Jones D.A.B."/>
            <person name="Phan H.T."/>
            <person name="Tan K.-C."/>
            <person name="Hane J.K."/>
        </authorList>
    </citation>
    <scope>NUCLEOTIDE SEQUENCE [LARGE SCALE GENOMIC DNA]</scope>
    <source>
        <strain evidence="2">SN15 / ATCC MYA-4574 / FGSC 10173)</strain>
    </source>
</reference>
<sequence length="111" mass="12827">MDSGMPVRAVWISDGGPHTHWDRHTGATKKIDITPLEMALYDKNCIKAIEQAGVTCERIFLEFFCAIMRTLEKAHKHSLRLHTAEVAPGRAWRWVRIPRLRFVTCRLNTRS</sequence>
<dbReference type="VEuPathDB" id="FungiDB:JI435_447780"/>
<accession>A0A7U2IDH6</accession>
<evidence type="ECO:0000313" key="2">
    <source>
        <dbReference type="Proteomes" id="UP000663193"/>
    </source>
</evidence>